<dbReference type="PIRSF" id="PIRSF029171">
    <property type="entry name" value="Esterase_LipA"/>
    <property type="match status" value="1"/>
</dbReference>
<dbReference type="SUPFAM" id="SSF53474">
    <property type="entry name" value="alpha/beta-Hydrolases"/>
    <property type="match status" value="1"/>
</dbReference>
<dbReference type="InterPro" id="IPR029058">
    <property type="entry name" value="AB_hydrolase_fold"/>
</dbReference>
<accession>A0ABQ1RCK6</accession>
<dbReference type="Gene3D" id="3.40.50.1820">
    <property type="entry name" value="alpha/beta hydrolase"/>
    <property type="match status" value="2"/>
</dbReference>
<gene>
    <name evidence="1" type="ORF">GCM10007269_05530</name>
</gene>
<dbReference type="Proteomes" id="UP000629365">
    <property type="component" value="Unassembled WGS sequence"/>
</dbReference>
<keyword evidence="2" id="KW-1185">Reference proteome</keyword>
<sequence>MRTRSRRWVLVVVAIFLVVIALIAVEAIRRVAEGSAEQKTDAPFYVPPVPLKAAAPGTIIRSEPIASAPIGSTAWRVLYHSRDLAGADIAVSGVVIVPDGPVPDGGRTVVSWAHPTTGAAARCAPSLGLDPFELIEGLHELLAAGYAIAATDYPGLGVEGASSYLLGIPESNSMLDAARAARALTGTGASDRLLLWGHSQGGQAALFAAERASSYAPELKLEGVAVAAPAANLIALMSDDIVNLSGTTIASFAIPAYEAAYADRYSKDEIDAILTPAGLAATPKMAALCLLTQTKEIHAIADPLVGAYVSSDPATTEPWQTLLKENSAGGQEIDVPIFVGQGLADELVVPSTTEDYVKLLCSQEADVVFHRFPGITHALAADASIPELMLWLAEVDTGHRPNTTC</sequence>
<name>A0ABQ1RCK6_9MICO</name>
<proteinExistence type="predicted"/>
<dbReference type="InterPro" id="IPR005152">
    <property type="entry name" value="Lipase_secreted"/>
</dbReference>
<protein>
    <submittedName>
        <fullName evidence="1">Lipase</fullName>
    </submittedName>
</protein>
<dbReference type="RefSeq" id="WP_188435023.1">
    <property type="nucleotide sequence ID" value="NZ_BMCM01000001.1"/>
</dbReference>
<reference evidence="2" key="1">
    <citation type="journal article" date="2019" name="Int. J. Syst. Evol. Microbiol.">
        <title>The Global Catalogue of Microorganisms (GCM) 10K type strain sequencing project: providing services to taxonomists for standard genome sequencing and annotation.</title>
        <authorList>
            <consortium name="The Broad Institute Genomics Platform"/>
            <consortium name="The Broad Institute Genome Sequencing Center for Infectious Disease"/>
            <person name="Wu L."/>
            <person name="Ma J."/>
        </authorList>
    </citation>
    <scope>NUCLEOTIDE SEQUENCE [LARGE SCALE GENOMIC DNA]</scope>
    <source>
        <strain evidence="2">CCM 7640</strain>
    </source>
</reference>
<dbReference type="EMBL" id="BMCM01000001">
    <property type="protein sequence ID" value="GGD65227.1"/>
    <property type="molecule type" value="Genomic_DNA"/>
</dbReference>
<dbReference type="PANTHER" id="PTHR34853">
    <property type="match status" value="1"/>
</dbReference>
<organism evidence="1 2">
    <name type="scientific">Microbacterium murale</name>
    <dbReference type="NCBI Taxonomy" id="1081040"/>
    <lineage>
        <taxon>Bacteria</taxon>
        <taxon>Bacillati</taxon>
        <taxon>Actinomycetota</taxon>
        <taxon>Actinomycetes</taxon>
        <taxon>Micrococcales</taxon>
        <taxon>Microbacteriaceae</taxon>
        <taxon>Microbacterium</taxon>
    </lineage>
</organism>
<comment type="caution">
    <text evidence="1">The sequence shown here is derived from an EMBL/GenBank/DDBJ whole genome shotgun (WGS) entry which is preliminary data.</text>
</comment>
<dbReference type="Pfam" id="PF03583">
    <property type="entry name" value="LIP"/>
    <property type="match status" value="1"/>
</dbReference>
<evidence type="ECO:0000313" key="2">
    <source>
        <dbReference type="Proteomes" id="UP000629365"/>
    </source>
</evidence>
<evidence type="ECO:0000313" key="1">
    <source>
        <dbReference type="EMBL" id="GGD65227.1"/>
    </source>
</evidence>
<dbReference type="PANTHER" id="PTHR34853:SF1">
    <property type="entry name" value="LIPASE 5"/>
    <property type="match status" value="1"/>
</dbReference>